<evidence type="ECO:0000259" key="1">
    <source>
        <dbReference type="Pfam" id="PF00149"/>
    </source>
</evidence>
<dbReference type="EMBL" id="CP100355">
    <property type="protein sequence ID" value="UTF53632.1"/>
    <property type="molecule type" value="Genomic_DNA"/>
</dbReference>
<dbReference type="GeneID" id="73291978"/>
<reference evidence="2" key="1">
    <citation type="submission" date="2022-06" db="EMBL/GenBank/DDBJ databases">
        <title>Diverse halophilic archaea isolated from saline environments.</title>
        <authorList>
            <person name="Cui H.-L."/>
        </authorList>
    </citation>
    <scope>NUCLEOTIDE SEQUENCE</scope>
    <source>
        <strain evidence="2">WLHS1</strain>
    </source>
</reference>
<dbReference type="RefSeq" id="WP_254158157.1">
    <property type="nucleotide sequence ID" value="NZ_CP100355.1"/>
</dbReference>
<dbReference type="Pfam" id="PF00149">
    <property type="entry name" value="Metallophos"/>
    <property type="match status" value="1"/>
</dbReference>
<feature type="domain" description="Calcineurin-like phosphoesterase" evidence="1">
    <location>
        <begin position="30"/>
        <end position="144"/>
    </location>
</feature>
<dbReference type="SUPFAM" id="SSF56300">
    <property type="entry name" value="Metallo-dependent phosphatases"/>
    <property type="match status" value="1"/>
</dbReference>
<proteinExistence type="predicted"/>
<name>A0A9E7NBH9_9EURY</name>
<dbReference type="AlphaFoldDB" id="A0A9E7NBH9"/>
<keyword evidence="3" id="KW-1185">Reference proteome</keyword>
<dbReference type="Proteomes" id="UP001056855">
    <property type="component" value="Chromosome"/>
</dbReference>
<protein>
    <submittedName>
        <fullName evidence="2">Metallophosphoesterase</fullName>
    </submittedName>
</protein>
<dbReference type="KEGG" id="sawl:NGM29_17990"/>
<evidence type="ECO:0000313" key="3">
    <source>
        <dbReference type="Proteomes" id="UP001056855"/>
    </source>
</evidence>
<accession>A0A9E7NBH9</accession>
<organism evidence="2 3">
    <name type="scientific">Natronosalvus rutilus</name>
    <dbReference type="NCBI Taxonomy" id="2953753"/>
    <lineage>
        <taxon>Archaea</taxon>
        <taxon>Methanobacteriati</taxon>
        <taxon>Methanobacteriota</taxon>
        <taxon>Stenosarchaea group</taxon>
        <taxon>Halobacteria</taxon>
        <taxon>Halobacteriales</taxon>
        <taxon>Natrialbaceae</taxon>
        <taxon>Natronosalvus</taxon>
    </lineage>
</organism>
<dbReference type="InterPro" id="IPR029052">
    <property type="entry name" value="Metallo-depent_PP-like"/>
</dbReference>
<dbReference type="InterPro" id="IPR004843">
    <property type="entry name" value="Calcineurin-like_PHP"/>
</dbReference>
<dbReference type="Gene3D" id="3.60.21.10">
    <property type="match status" value="1"/>
</dbReference>
<gene>
    <name evidence="2" type="ORF">NGM29_17990</name>
</gene>
<evidence type="ECO:0000313" key="2">
    <source>
        <dbReference type="EMBL" id="UTF53632.1"/>
    </source>
</evidence>
<dbReference type="GO" id="GO:0016787">
    <property type="term" value="F:hydrolase activity"/>
    <property type="evidence" value="ECO:0007669"/>
    <property type="project" value="InterPro"/>
</dbReference>
<dbReference type="PANTHER" id="PTHR39323">
    <property type="entry name" value="BLR1149 PROTEIN"/>
    <property type="match status" value="1"/>
</dbReference>
<dbReference type="PANTHER" id="PTHR39323:SF1">
    <property type="entry name" value="BLR1149 PROTEIN"/>
    <property type="match status" value="1"/>
</dbReference>
<sequence length="259" mass="28195">MAGTFPDSARVDVPVEFLERAVFVPGANALVLSDLHVGKAAASRVEAPIDDGSDVIDRLERLLGCVDAETVVVAGDLLHSFSTVPRGADWTVTRLERIVADAGAEFVVTPGNHDGMLEAVYDGHAPDAYMLADGETLVCHGHEQPDLERVYAESETEFENYEGSNLERVVVGHDHPALSVGGRKLPCFLYARDAWRGLDVLMLPAFTRSASGVTINRARGIDLQSPMVRSLEPFHPVIRDDSAGETRWFPPIEACRHLL</sequence>